<feature type="region of interest" description="Disordered" evidence="7">
    <location>
        <begin position="768"/>
        <end position="787"/>
    </location>
</feature>
<dbReference type="Proteomes" id="UP000886520">
    <property type="component" value="Chromosome 15"/>
</dbReference>
<dbReference type="PANTHER" id="PTHR32467:SF90">
    <property type="entry name" value="AP2-LIKE ETHYLENE-RESPONSIVE TRANSCRIPTION FACTOR AIL1"/>
    <property type="match status" value="1"/>
</dbReference>
<dbReference type="CDD" id="cd00018">
    <property type="entry name" value="AP2"/>
    <property type="match status" value="2"/>
</dbReference>
<feature type="domain" description="AP2/ERF" evidence="8">
    <location>
        <begin position="339"/>
        <end position="405"/>
    </location>
</feature>
<evidence type="ECO:0000256" key="7">
    <source>
        <dbReference type="SAM" id="MobiDB-lite"/>
    </source>
</evidence>
<dbReference type="FunFam" id="3.30.730.10:FF:000002">
    <property type="entry name" value="AP2-like ethylene-responsive transcription factor"/>
    <property type="match status" value="1"/>
</dbReference>
<dbReference type="PANTHER" id="PTHR32467">
    <property type="entry name" value="AP2-LIKE ETHYLENE-RESPONSIVE TRANSCRIPTION FACTOR"/>
    <property type="match status" value="1"/>
</dbReference>
<evidence type="ECO:0000313" key="9">
    <source>
        <dbReference type="EMBL" id="KAI5069364.1"/>
    </source>
</evidence>
<dbReference type="Pfam" id="PF00847">
    <property type="entry name" value="AP2"/>
    <property type="match status" value="2"/>
</dbReference>
<gene>
    <name evidence="9" type="ORF">GOP47_0015665</name>
</gene>
<feature type="compositionally biased region" description="Low complexity" evidence="7">
    <location>
        <begin position="768"/>
        <end position="779"/>
    </location>
</feature>
<dbReference type="PROSITE" id="PS51032">
    <property type="entry name" value="AP2_ERF"/>
    <property type="match status" value="2"/>
</dbReference>
<evidence type="ECO:0000256" key="6">
    <source>
        <dbReference type="ARBA" id="ARBA00023242"/>
    </source>
</evidence>
<keyword evidence="3" id="KW-0805">Transcription regulation</keyword>
<protein>
    <recommendedName>
        <fullName evidence="8">AP2/ERF domain-containing protein</fullName>
    </recommendedName>
</protein>
<keyword evidence="6" id="KW-0539">Nucleus</keyword>
<evidence type="ECO:0000256" key="3">
    <source>
        <dbReference type="ARBA" id="ARBA00023015"/>
    </source>
</evidence>
<evidence type="ECO:0000256" key="2">
    <source>
        <dbReference type="ARBA" id="ARBA00022737"/>
    </source>
</evidence>
<organism evidence="9 10">
    <name type="scientific">Adiantum capillus-veneris</name>
    <name type="common">Maidenhair fern</name>
    <dbReference type="NCBI Taxonomy" id="13818"/>
    <lineage>
        <taxon>Eukaryota</taxon>
        <taxon>Viridiplantae</taxon>
        <taxon>Streptophyta</taxon>
        <taxon>Embryophyta</taxon>
        <taxon>Tracheophyta</taxon>
        <taxon>Polypodiopsida</taxon>
        <taxon>Polypodiidae</taxon>
        <taxon>Polypodiales</taxon>
        <taxon>Pteridineae</taxon>
        <taxon>Pteridaceae</taxon>
        <taxon>Vittarioideae</taxon>
        <taxon>Adiantum</taxon>
    </lineage>
</organism>
<dbReference type="OrthoDB" id="207175at2759"/>
<feature type="region of interest" description="Disordered" evidence="7">
    <location>
        <begin position="216"/>
        <end position="236"/>
    </location>
</feature>
<feature type="compositionally biased region" description="Polar residues" evidence="7">
    <location>
        <begin position="219"/>
        <end position="228"/>
    </location>
</feature>
<evidence type="ECO:0000256" key="5">
    <source>
        <dbReference type="ARBA" id="ARBA00023163"/>
    </source>
</evidence>
<dbReference type="InterPro" id="IPR001471">
    <property type="entry name" value="AP2/ERF_dom"/>
</dbReference>
<feature type="compositionally biased region" description="Polar residues" evidence="7">
    <location>
        <begin position="85"/>
        <end position="108"/>
    </location>
</feature>
<feature type="region of interest" description="Disordered" evidence="7">
    <location>
        <begin position="308"/>
        <end position="328"/>
    </location>
</feature>
<accession>A0A9D4UK40</accession>
<keyword evidence="5" id="KW-0804">Transcription</keyword>
<dbReference type="EMBL" id="JABFUD020000015">
    <property type="protein sequence ID" value="KAI5069364.1"/>
    <property type="molecule type" value="Genomic_DNA"/>
</dbReference>
<evidence type="ECO:0000259" key="8">
    <source>
        <dbReference type="PROSITE" id="PS51032"/>
    </source>
</evidence>
<evidence type="ECO:0000256" key="4">
    <source>
        <dbReference type="ARBA" id="ARBA00023125"/>
    </source>
</evidence>
<dbReference type="Gene3D" id="3.30.730.10">
    <property type="entry name" value="AP2/ERF domain"/>
    <property type="match status" value="2"/>
</dbReference>
<feature type="region of interest" description="Disordered" evidence="7">
    <location>
        <begin position="82"/>
        <end position="108"/>
    </location>
</feature>
<keyword evidence="10" id="KW-1185">Reference proteome</keyword>
<dbReference type="PRINTS" id="PR00367">
    <property type="entry name" value="ETHRSPELEMNT"/>
</dbReference>
<dbReference type="GO" id="GO:0003700">
    <property type="term" value="F:DNA-binding transcription factor activity"/>
    <property type="evidence" value="ECO:0007669"/>
    <property type="project" value="InterPro"/>
</dbReference>
<sequence length="787" mass="86560">MVSLSQRSQKPCSNMQGTTVFTVPAMRPPTAENVLLESSKAAVLKSCFSGDMNILQQGKERMNTNAEGSSLNRAKNDAVIEHSTTDSGDSGASINQSNQPASSTSAQYTSDGNLLRRQAANMPSANYQQNLNPTCRPLINQGWFHPHGSNDNVSILQQQVLTANGFADPSRGFPFYPYGSSNLYSVAPGFYPNYYSSQFPRANMMSQALRLPTLDRRNPASQQSSETNAELDDSSSARVEVVSQHLMWSGSQQQYGRGEITKTVDNQLVSRPANECADIATPTPSATNNNRDVCISSSGADNLQLQLADNNTTSSEDNRQLAVSTSRKSTENFGQRTSIYRGVTKHRWTGRFEAHLWDNSCKREGQTRKGRQVYLGGYDSEEKAARAYDLAALKYWGPSTTINFPLEDYKKEMQEMRNMSKQELVASLRRKSSGFSRGASMYRGVTRHHQHGRWQARIGRVAGNKDLYLGTFSTQEEAAEAYDVAAIKFRGMNAVTNFDMSRYDVEKICSNIFSLPGHSMRRASSVAELMNGGSIDANSRADNTLLLQMQSPHLHQLVPYTGSSSDIVSTGASAGNLQEWQSMQKPPLPHETSSAYAMCNPNIISPSMWTKMDQERANFALHTGLLFHHNNTMGPPNHGESSRLPQAESLINDAEIFPHFSVQPQQAISNVVPFSSRSLFISGNLPMEEKSPGLWRHELVPRAPQFLNHMGQRGSNLKAVAEAAALGEHEVQSLLVSNLKADEEAGAMVAQVQKLQGPNIACTISCSSTSTDSTTSNYTPFQHNRSS</sequence>
<dbReference type="SMART" id="SM00380">
    <property type="entry name" value="AP2"/>
    <property type="match status" value="2"/>
</dbReference>
<dbReference type="InterPro" id="IPR016177">
    <property type="entry name" value="DNA-bd_dom_sf"/>
</dbReference>
<evidence type="ECO:0000313" key="10">
    <source>
        <dbReference type="Proteomes" id="UP000886520"/>
    </source>
</evidence>
<dbReference type="GO" id="GO:0003677">
    <property type="term" value="F:DNA binding"/>
    <property type="evidence" value="ECO:0007669"/>
    <property type="project" value="UniProtKB-KW"/>
</dbReference>
<comment type="caution">
    <text evidence="9">The sequence shown here is derived from an EMBL/GenBank/DDBJ whole genome shotgun (WGS) entry which is preliminary data.</text>
</comment>
<name>A0A9D4UK40_ADICA</name>
<evidence type="ECO:0000256" key="1">
    <source>
        <dbReference type="ARBA" id="ARBA00004123"/>
    </source>
</evidence>
<proteinExistence type="predicted"/>
<dbReference type="FunFam" id="3.30.730.10:FF:000003">
    <property type="entry name" value="AP2-like ethylene-responsive transcription factor ANT"/>
    <property type="match status" value="1"/>
</dbReference>
<reference evidence="9" key="1">
    <citation type="submission" date="2021-01" db="EMBL/GenBank/DDBJ databases">
        <title>Adiantum capillus-veneris genome.</title>
        <authorList>
            <person name="Fang Y."/>
            <person name="Liao Q."/>
        </authorList>
    </citation>
    <scope>NUCLEOTIDE SEQUENCE</scope>
    <source>
        <strain evidence="9">H3</strain>
        <tissue evidence="9">Leaf</tissue>
    </source>
</reference>
<keyword evidence="2" id="KW-0677">Repeat</keyword>
<comment type="subcellular location">
    <subcellularLocation>
        <location evidence="1">Nucleus</location>
    </subcellularLocation>
</comment>
<dbReference type="AlphaFoldDB" id="A0A9D4UK40"/>
<dbReference type="InterPro" id="IPR036955">
    <property type="entry name" value="AP2/ERF_dom_sf"/>
</dbReference>
<dbReference type="SUPFAM" id="SSF54171">
    <property type="entry name" value="DNA-binding domain"/>
    <property type="match status" value="2"/>
</dbReference>
<feature type="domain" description="AP2/ERF" evidence="8">
    <location>
        <begin position="441"/>
        <end position="499"/>
    </location>
</feature>
<dbReference type="GO" id="GO:0005634">
    <property type="term" value="C:nucleus"/>
    <property type="evidence" value="ECO:0007669"/>
    <property type="project" value="UniProtKB-SubCell"/>
</dbReference>
<keyword evidence="4" id="KW-0238">DNA-binding</keyword>